<comment type="similarity">
    <text evidence="1">Belongs to the glycosyl hydrolase 16 family.</text>
</comment>
<keyword evidence="4" id="KW-1185">Reference proteome</keyword>
<dbReference type="PROSITE" id="PS51762">
    <property type="entry name" value="GH16_2"/>
    <property type="match status" value="1"/>
</dbReference>
<evidence type="ECO:0000313" key="4">
    <source>
        <dbReference type="Proteomes" id="UP000184164"/>
    </source>
</evidence>
<dbReference type="EMBL" id="FQUM01000001">
    <property type="protein sequence ID" value="SHE41565.1"/>
    <property type="molecule type" value="Genomic_DNA"/>
</dbReference>
<dbReference type="GO" id="GO:0004553">
    <property type="term" value="F:hydrolase activity, hydrolyzing O-glycosyl compounds"/>
    <property type="evidence" value="ECO:0007669"/>
    <property type="project" value="InterPro"/>
</dbReference>
<dbReference type="RefSeq" id="WP_072998273.1">
    <property type="nucleotide sequence ID" value="NZ_FQUM01000001.1"/>
</dbReference>
<accession>A0A1M4TAV8</accession>
<reference evidence="3 4" key="1">
    <citation type="submission" date="2016-11" db="EMBL/GenBank/DDBJ databases">
        <authorList>
            <person name="Jaros S."/>
            <person name="Januszkiewicz K."/>
            <person name="Wedrychowicz H."/>
        </authorList>
    </citation>
    <scope>NUCLEOTIDE SEQUENCE [LARGE SCALE GENOMIC DNA]</scope>
    <source>
        <strain evidence="3 4">DSM 26910</strain>
    </source>
</reference>
<organism evidence="3 4">
    <name type="scientific">Mariniphaga anaerophila</name>
    <dbReference type="NCBI Taxonomy" id="1484053"/>
    <lineage>
        <taxon>Bacteria</taxon>
        <taxon>Pseudomonadati</taxon>
        <taxon>Bacteroidota</taxon>
        <taxon>Bacteroidia</taxon>
        <taxon>Marinilabiliales</taxon>
        <taxon>Prolixibacteraceae</taxon>
        <taxon>Mariniphaga</taxon>
    </lineage>
</organism>
<dbReference type="Proteomes" id="UP000184164">
    <property type="component" value="Unassembled WGS sequence"/>
</dbReference>
<gene>
    <name evidence="3" type="ORF">SAMN05444274_101308</name>
</gene>
<dbReference type="SUPFAM" id="SSF49899">
    <property type="entry name" value="Concanavalin A-like lectins/glucanases"/>
    <property type="match status" value="1"/>
</dbReference>
<dbReference type="OrthoDB" id="9809583at2"/>
<dbReference type="GO" id="GO:0005975">
    <property type="term" value="P:carbohydrate metabolic process"/>
    <property type="evidence" value="ECO:0007669"/>
    <property type="project" value="InterPro"/>
</dbReference>
<dbReference type="AlphaFoldDB" id="A0A1M4TAV8"/>
<evidence type="ECO:0000313" key="3">
    <source>
        <dbReference type="EMBL" id="SHE41565.1"/>
    </source>
</evidence>
<sequence>MSFRIFSLQLMGKIKPVEKIELQRKNLLDDYQEFTHVENSDELREFLELEKHIQSADFNAVKKEIQQLRFKGSKEEGVLKEFEQLKKSSGIKKYFKLEGSAELKRFETIKESDKLTEYKQLKEFVENGEFRTVKEEMLRSVFKGSEEQQREKEYNSLNKKPGIKVYYELFESELLKKHEAVSHSEKLKKYFELRDLSVKDKDKKREFGELKNDSEIKSYLKFDRSKKLKLYKETADSYHLKKHQELKTEVESDDFRKRVEYLKDKKKFEKTEAFKKKTRLKELSASDDIKFYLKFEKSSLLDNYLKVSESAELKRYVELKDLVSSEDFLKRKAYLDDPKKWEKSEEYATEQNYFEMKKRPHLVKYFKYKGTDAFDFFRQWTVSFEDDFNSKKLDTEKWSTVSAEAEKTLGQNYALPGDLHLFTDGKNITTEGKLVIETRKENTNGMVWKMPAGFVPAGFEYTSGLVSTSKSFWQQDGIFEAKIKFNPVKETVSSLALKGEKASPGVYLLEMGLKNRLGIATVNATGKLEMNGLDVSNLKKGAWYIFTCEKSGSAFTWKINDVEVLKLEDHSVGFPLQIFLSTIVTDQITPSKLPVRFQTEWVRCYKKNA</sequence>
<dbReference type="InterPro" id="IPR013320">
    <property type="entry name" value="ConA-like_dom_sf"/>
</dbReference>
<name>A0A1M4TAV8_9BACT</name>
<proteinExistence type="inferred from homology"/>
<feature type="domain" description="GH16" evidence="2">
    <location>
        <begin position="371"/>
        <end position="609"/>
    </location>
</feature>
<evidence type="ECO:0000259" key="2">
    <source>
        <dbReference type="PROSITE" id="PS51762"/>
    </source>
</evidence>
<dbReference type="InterPro" id="IPR000757">
    <property type="entry name" value="Beta-glucanase-like"/>
</dbReference>
<evidence type="ECO:0000256" key="1">
    <source>
        <dbReference type="ARBA" id="ARBA00006865"/>
    </source>
</evidence>
<dbReference type="Gene3D" id="2.60.120.200">
    <property type="match status" value="1"/>
</dbReference>
<protein>
    <recommendedName>
        <fullName evidence="2">GH16 domain-containing protein</fullName>
    </recommendedName>
</protein>